<evidence type="ECO:0000259" key="5">
    <source>
        <dbReference type="PROSITE" id="PS50048"/>
    </source>
</evidence>
<dbReference type="Pfam" id="PF00172">
    <property type="entry name" value="Zn_clus"/>
    <property type="match status" value="1"/>
</dbReference>
<dbReference type="SMART" id="SM00066">
    <property type="entry name" value="GAL4"/>
    <property type="match status" value="1"/>
</dbReference>
<reference evidence="6 7" key="1">
    <citation type="submission" date="2017-10" db="EMBL/GenBank/DDBJ databases">
        <title>Comparative genomics in systemic dimorphic fungi from Ajellomycetaceae.</title>
        <authorList>
            <person name="Munoz J.F."/>
            <person name="Mcewen J.G."/>
            <person name="Clay O.K."/>
            <person name="Cuomo C.A."/>
        </authorList>
    </citation>
    <scope>NUCLEOTIDE SEQUENCE [LARGE SCALE GENOMIC DNA]</scope>
    <source>
        <strain evidence="6 7">UAMH5409</strain>
    </source>
</reference>
<dbReference type="Pfam" id="PF11951">
    <property type="entry name" value="Fungal_trans_2"/>
    <property type="match status" value="1"/>
</dbReference>
<dbReference type="PANTHER" id="PTHR38791:SF5">
    <property type="entry name" value="TRANSCRIPTION FACTOR DBAG-RELATED"/>
    <property type="match status" value="1"/>
</dbReference>
<feature type="domain" description="Zn(2)-C6 fungal-type" evidence="5">
    <location>
        <begin position="45"/>
        <end position="73"/>
    </location>
</feature>
<dbReference type="PROSITE" id="PS00463">
    <property type="entry name" value="ZN2_CY6_FUNGAL_1"/>
    <property type="match status" value="1"/>
</dbReference>
<keyword evidence="1" id="KW-0805">Transcription regulation</keyword>
<dbReference type="AlphaFoldDB" id="A0A2B7Y3L9"/>
<keyword evidence="2" id="KW-0238">DNA-binding</keyword>
<evidence type="ECO:0000313" key="6">
    <source>
        <dbReference type="EMBL" id="PGH15840.1"/>
    </source>
</evidence>
<proteinExistence type="predicted"/>
<dbReference type="PROSITE" id="PS50048">
    <property type="entry name" value="ZN2_CY6_FUNGAL_2"/>
    <property type="match status" value="1"/>
</dbReference>
<dbReference type="GO" id="GO:0003677">
    <property type="term" value="F:DNA binding"/>
    <property type="evidence" value="ECO:0007669"/>
    <property type="project" value="UniProtKB-KW"/>
</dbReference>
<organism evidence="6 7">
    <name type="scientific">Helicocarpus griseus UAMH5409</name>
    <dbReference type="NCBI Taxonomy" id="1447875"/>
    <lineage>
        <taxon>Eukaryota</taxon>
        <taxon>Fungi</taxon>
        <taxon>Dikarya</taxon>
        <taxon>Ascomycota</taxon>
        <taxon>Pezizomycotina</taxon>
        <taxon>Eurotiomycetes</taxon>
        <taxon>Eurotiomycetidae</taxon>
        <taxon>Onygenales</taxon>
        <taxon>Ajellomycetaceae</taxon>
        <taxon>Helicocarpus</taxon>
    </lineage>
</organism>
<gene>
    <name evidence="6" type="ORF">AJ79_02221</name>
</gene>
<dbReference type="InterPro" id="IPR001138">
    <property type="entry name" value="Zn2Cys6_DnaBD"/>
</dbReference>
<dbReference type="InterPro" id="IPR021858">
    <property type="entry name" value="Fun_TF"/>
</dbReference>
<evidence type="ECO:0000256" key="2">
    <source>
        <dbReference type="ARBA" id="ARBA00023125"/>
    </source>
</evidence>
<dbReference type="STRING" id="1447875.A0A2B7Y3L9"/>
<keyword evidence="7" id="KW-1185">Reference proteome</keyword>
<comment type="caution">
    <text evidence="6">The sequence shown here is derived from an EMBL/GenBank/DDBJ whole genome shotgun (WGS) entry which is preliminary data.</text>
</comment>
<evidence type="ECO:0000256" key="4">
    <source>
        <dbReference type="ARBA" id="ARBA00023242"/>
    </source>
</evidence>
<dbReference type="PANTHER" id="PTHR38791">
    <property type="entry name" value="ZN(II)2CYS6 TRANSCRIPTION FACTOR (EUROFUNG)-RELATED-RELATED"/>
    <property type="match status" value="1"/>
</dbReference>
<dbReference type="InterPro" id="IPR053175">
    <property type="entry name" value="DHMBA_Reg_Transcription_Factor"/>
</dbReference>
<keyword evidence="3" id="KW-0804">Transcription</keyword>
<dbReference type="Proteomes" id="UP000223968">
    <property type="component" value="Unassembled WGS sequence"/>
</dbReference>
<accession>A0A2B7Y3L9</accession>
<evidence type="ECO:0000256" key="1">
    <source>
        <dbReference type="ARBA" id="ARBA00023015"/>
    </source>
</evidence>
<name>A0A2B7Y3L9_9EURO</name>
<dbReference type="InterPro" id="IPR036864">
    <property type="entry name" value="Zn2-C6_fun-type_DNA-bd_sf"/>
</dbReference>
<dbReference type="GO" id="GO:0000981">
    <property type="term" value="F:DNA-binding transcription factor activity, RNA polymerase II-specific"/>
    <property type="evidence" value="ECO:0007669"/>
    <property type="project" value="InterPro"/>
</dbReference>
<sequence length="546" mass="60887">MEKLWFRPRSFQPPAVQPTPNVQGVSLSVFLGLGSMVGGVKSRRGCETCKKRRIKCDEGEPQCNRCVRSGWKCPGYPLKMMVKDQRSYRSLRHHQAPTTTTTVPRRQNNQLAIIAPKQQAIAPANRCGISKELVTSAHTPRHIPKHLDMPLEEVAVDFFFAAFHSPDDSRLRTGYLDLLPSVFKSSRPNSLVSYSTIAVSCAAVGSICGSAKEKTIGSKYFAKAISAVKGAIQNETTRENDETLVAILLLRIYEALQSVRSAKQVGSIHARGAAALVQLRSRKDQDKASARFTNTCRLELMTMSIWGGEPIADVLNDDSLSLPLDHPLTSLVSLASTASTLLTVYKNFPLSPAPTQEAISSLLQQAIEIDNDILDWHVSLPKLYFPGIIDYSPDKGEPKLVAQSQNPFTRTSSFALLMNRYRTSRLMAQYVILGCLSRLGNPELSSQLESTRATIQDLVDGICNSLPPYMREDYQTDRHAGLAAHCSHEEMIRYRLGIITGTWSLLPYLSFVAKLGFKLREGQMEWIQNRIRQIYVFFHKCETNPI</sequence>
<dbReference type="EMBL" id="PDNB01000022">
    <property type="protein sequence ID" value="PGH15840.1"/>
    <property type="molecule type" value="Genomic_DNA"/>
</dbReference>
<evidence type="ECO:0000256" key="3">
    <source>
        <dbReference type="ARBA" id="ARBA00023163"/>
    </source>
</evidence>
<dbReference type="SUPFAM" id="SSF57701">
    <property type="entry name" value="Zn2/Cys6 DNA-binding domain"/>
    <property type="match status" value="1"/>
</dbReference>
<dbReference type="Gene3D" id="4.10.240.10">
    <property type="entry name" value="Zn(2)-C6 fungal-type DNA-binding domain"/>
    <property type="match status" value="1"/>
</dbReference>
<protein>
    <recommendedName>
        <fullName evidence="5">Zn(2)-C6 fungal-type domain-containing protein</fullName>
    </recommendedName>
</protein>
<keyword evidence="4" id="KW-0539">Nucleus</keyword>
<dbReference type="OrthoDB" id="2991872at2759"/>
<evidence type="ECO:0000313" key="7">
    <source>
        <dbReference type="Proteomes" id="UP000223968"/>
    </source>
</evidence>
<dbReference type="CDD" id="cd00067">
    <property type="entry name" value="GAL4"/>
    <property type="match status" value="1"/>
</dbReference>
<dbReference type="GO" id="GO:0008270">
    <property type="term" value="F:zinc ion binding"/>
    <property type="evidence" value="ECO:0007669"/>
    <property type="project" value="InterPro"/>
</dbReference>